<evidence type="ECO:0000256" key="1">
    <source>
        <dbReference type="SAM" id="Phobius"/>
    </source>
</evidence>
<dbReference type="EMBL" id="JAEAOA010001886">
    <property type="protein sequence ID" value="KAK3600631.1"/>
    <property type="molecule type" value="Genomic_DNA"/>
</dbReference>
<feature type="transmembrane region" description="Helical" evidence="1">
    <location>
        <begin position="37"/>
        <end position="57"/>
    </location>
</feature>
<sequence>MARTYRRNKGTKYRIRLPQICLEMGQITLATQTRIRIWKLAALMCLVVIVFLFYMQLTVPIPLTFKSIVPSSLPLNRSKHSKDWFLSICVKQDLRLSLENLPAVLDIWKQSQDKECNHVYAVFRGIFSVQYNPAKIVIPSSFESKVRKWLGSSEKVFQESKNQSVIFVYNEFTREQNTYNPIRGKRPLPIPEEPERLYVDRLAKDTASTCDFCQYEKFTAEEPFGRIISNYSATAANTFKLDTWHSLVLTRTHHPLNWTMVQFVDLYNTAQKWFSRAHIENTEYKFPSLIWDLLPHAGASQIHPHLHVFLDRVRYQGAMENWRTAAREYAQKNKRDFFQDMIDVHALLGLSVQYGKAIAFANLVPKKENEIVVISQEPNEDFYKLLYFVLRAFIDDMEKLCFSSGVAYPNLGSEKIEDRIPVFARLVTRGAVAEIRSDVSSLELFAATNANTDPFEVIRVIRKSVEKRSKMTN</sequence>
<name>A0AAE0W400_9BIVA</name>
<reference evidence="2" key="2">
    <citation type="journal article" date="2021" name="Genome Biol. Evol.">
        <title>Developing a high-quality reference genome for a parasitic bivalve with doubly uniparental inheritance (Bivalvia: Unionida).</title>
        <authorList>
            <person name="Smith C.H."/>
        </authorList>
    </citation>
    <scope>NUCLEOTIDE SEQUENCE</scope>
    <source>
        <strain evidence="2">CHS0354</strain>
        <tissue evidence="2">Mantle</tissue>
    </source>
</reference>
<reference evidence="2" key="1">
    <citation type="journal article" date="2021" name="Genome Biol. Evol.">
        <title>A High-Quality Reference Genome for a Parasitic Bivalve with Doubly Uniparental Inheritance (Bivalvia: Unionida).</title>
        <authorList>
            <person name="Smith C.H."/>
        </authorList>
    </citation>
    <scope>NUCLEOTIDE SEQUENCE</scope>
    <source>
        <strain evidence="2">CHS0354</strain>
    </source>
</reference>
<dbReference type="SUPFAM" id="SSF54197">
    <property type="entry name" value="HIT-like"/>
    <property type="match status" value="1"/>
</dbReference>
<dbReference type="PANTHER" id="PTHR34714:SF3">
    <property type="match status" value="1"/>
</dbReference>
<evidence type="ECO:0008006" key="4">
    <source>
        <dbReference type="Google" id="ProtNLM"/>
    </source>
</evidence>
<gene>
    <name evidence="2" type="ORF">CHS0354_031545</name>
</gene>
<reference evidence="2" key="3">
    <citation type="submission" date="2023-05" db="EMBL/GenBank/DDBJ databases">
        <authorList>
            <person name="Smith C.H."/>
        </authorList>
    </citation>
    <scope>NUCLEOTIDE SEQUENCE</scope>
    <source>
        <strain evidence="2">CHS0354</strain>
        <tissue evidence="2">Mantle</tissue>
    </source>
</reference>
<dbReference type="Proteomes" id="UP001195483">
    <property type="component" value="Unassembled WGS sequence"/>
</dbReference>
<evidence type="ECO:0000313" key="2">
    <source>
        <dbReference type="EMBL" id="KAK3600631.1"/>
    </source>
</evidence>
<dbReference type="PANTHER" id="PTHR34714">
    <property type="entry name" value="EGF-LIKE DOMAIN-CONTAINING PROTEIN"/>
    <property type="match status" value="1"/>
</dbReference>
<accession>A0AAE0W400</accession>
<keyword evidence="1" id="KW-0812">Transmembrane</keyword>
<organism evidence="2 3">
    <name type="scientific">Potamilus streckersoni</name>
    <dbReference type="NCBI Taxonomy" id="2493646"/>
    <lineage>
        <taxon>Eukaryota</taxon>
        <taxon>Metazoa</taxon>
        <taxon>Spiralia</taxon>
        <taxon>Lophotrochozoa</taxon>
        <taxon>Mollusca</taxon>
        <taxon>Bivalvia</taxon>
        <taxon>Autobranchia</taxon>
        <taxon>Heteroconchia</taxon>
        <taxon>Palaeoheterodonta</taxon>
        <taxon>Unionida</taxon>
        <taxon>Unionoidea</taxon>
        <taxon>Unionidae</taxon>
        <taxon>Ambleminae</taxon>
        <taxon>Lampsilini</taxon>
        <taxon>Potamilus</taxon>
    </lineage>
</organism>
<dbReference type="AlphaFoldDB" id="A0AAE0W400"/>
<keyword evidence="1" id="KW-0472">Membrane</keyword>
<evidence type="ECO:0000313" key="3">
    <source>
        <dbReference type="Proteomes" id="UP001195483"/>
    </source>
</evidence>
<protein>
    <recommendedName>
        <fullName evidence="4">Galactose-1-phosphate uridylyltransferase</fullName>
    </recommendedName>
</protein>
<proteinExistence type="predicted"/>
<keyword evidence="3" id="KW-1185">Reference proteome</keyword>
<comment type="caution">
    <text evidence="2">The sequence shown here is derived from an EMBL/GenBank/DDBJ whole genome shotgun (WGS) entry which is preliminary data.</text>
</comment>
<keyword evidence="1" id="KW-1133">Transmembrane helix</keyword>
<dbReference type="InterPro" id="IPR036265">
    <property type="entry name" value="HIT-like_sf"/>
</dbReference>